<keyword evidence="3" id="KW-1185">Reference proteome</keyword>
<evidence type="ECO:0000256" key="1">
    <source>
        <dbReference type="SAM" id="MobiDB-lite"/>
    </source>
</evidence>
<gene>
    <name evidence="2" type="ORF">GCM10025864_06330</name>
</gene>
<feature type="compositionally biased region" description="Basic and acidic residues" evidence="1">
    <location>
        <begin position="20"/>
        <end position="32"/>
    </location>
</feature>
<sequence>MPSSWSLLVPRFDELAGLSGREDPVEHDRADDEGPDEGLLPEVGDADHRECTVDRDEKDRADRGPQTVPLPPKIATPPMTAAATAWSSIPVPASELTVP</sequence>
<dbReference type="Proteomes" id="UP001157091">
    <property type="component" value="Unassembled WGS sequence"/>
</dbReference>
<name>A0ABQ6HYV0_9MICO</name>
<feature type="region of interest" description="Disordered" evidence="1">
    <location>
        <begin position="18"/>
        <end position="81"/>
    </location>
</feature>
<evidence type="ECO:0000313" key="3">
    <source>
        <dbReference type="Proteomes" id="UP001157091"/>
    </source>
</evidence>
<organism evidence="2 3">
    <name type="scientific">Luteimicrobium album</name>
    <dbReference type="NCBI Taxonomy" id="1054550"/>
    <lineage>
        <taxon>Bacteria</taxon>
        <taxon>Bacillati</taxon>
        <taxon>Actinomycetota</taxon>
        <taxon>Actinomycetes</taxon>
        <taxon>Micrococcales</taxon>
        <taxon>Luteimicrobium</taxon>
    </lineage>
</organism>
<reference evidence="3" key="1">
    <citation type="journal article" date="2019" name="Int. J. Syst. Evol. Microbiol.">
        <title>The Global Catalogue of Microorganisms (GCM) 10K type strain sequencing project: providing services to taxonomists for standard genome sequencing and annotation.</title>
        <authorList>
            <consortium name="The Broad Institute Genomics Platform"/>
            <consortium name="The Broad Institute Genome Sequencing Center for Infectious Disease"/>
            <person name="Wu L."/>
            <person name="Ma J."/>
        </authorList>
    </citation>
    <scope>NUCLEOTIDE SEQUENCE [LARGE SCALE GENOMIC DNA]</scope>
    <source>
        <strain evidence="3">NBRC 106348</strain>
    </source>
</reference>
<accession>A0ABQ6HYV0</accession>
<proteinExistence type="predicted"/>
<comment type="caution">
    <text evidence="2">The sequence shown here is derived from an EMBL/GenBank/DDBJ whole genome shotgun (WGS) entry which is preliminary data.</text>
</comment>
<feature type="compositionally biased region" description="Basic and acidic residues" evidence="1">
    <location>
        <begin position="45"/>
        <end position="63"/>
    </location>
</feature>
<protein>
    <submittedName>
        <fullName evidence="2">Uncharacterized protein</fullName>
    </submittedName>
</protein>
<evidence type="ECO:0000313" key="2">
    <source>
        <dbReference type="EMBL" id="GMA22874.1"/>
    </source>
</evidence>
<dbReference type="EMBL" id="BSUK01000001">
    <property type="protein sequence ID" value="GMA22874.1"/>
    <property type="molecule type" value="Genomic_DNA"/>
</dbReference>